<reference evidence="3" key="1">
    <citation type="submission" date="2023-07" db="EMBL/GenBank/DDBJ databases">
        <authorList>
            <consortium name="CYATHOMIX"/>
        </authorList>
    </citation>
    <scope>NUCLEOTIDE SEQUENCE</scope>
    <source>
        <strain evidence="3">N/A</strain>
    </source>
</reference>
<feature type="domain" description="VWFA" evidence="2">
    <location>
        <begin position="460"/>
        <end position="654"/>
    </location>
</feature>
<dbReference type="Proteomes" id="UP001176961">
    <property type="component" value="Unassembled WGS sequence"/>
</dbReference>
<feature type="signal peptide" evidence="1">
    <location>
        <begin position="1"/>
        <end position="27"/>
    </location>
</feature>
<gene>
    <name evidence="3" type="ORF">CYNAS_LOCUS253</name>
</gene>
<evidence type="ECO:0000313" key="3">
    <source>
        <dbReference type="EMBL" id="CAJ0588270.1"/>
    </source>
</evidence>
<evidence type="ECO:0000256" key="1">
    <source>
        <dbReference type="SAM" id="SignalP"/>
    </source>
</evidence>
<dbReference type="CDD" id="cd00198">
    <property type="entry name" value="vWFA"/>
    <property type="match status" value="1"/>
</dbReference>
<dbReference type="InterPro" id="IPR002035">
    <property type="entry name" value="VWF_A"/>
</dbReference>
<organism evidence="3 4">
    <name type="scientific">Cylicocyclus nassatus</name>
    <name type="common">Nematode worm</name>
    <dbReference type="NCBI Taxonomy" id="53992"/>
    <lineage>
        <taxon>Eukaryota</taxon>
        <taxon>Metazoa</taxon>
        <taxon>Ecdysozoa</taxon>
        <taxon>Nematoda</taxon>
        <taxon>Chromadorea</taxon>
        <taxon>Rhabditida</taxon>
        <taxon>Rhabditina</taxon>
        <taxon>Rhabditomorpha</taxon>
        <taxon>Strongyloidea</taxon>
        <taxon>Strongylidae</taxon>
        <taxon>Cylicocyclus</taxon>
    </lineage>
</organism>
<proteinExistence type="predicted"/>
<evidence type="ECO:0000313" key="4">
    <source>
        <dbReference type="Proteomes" id="UP001176961"/>
    </source>
</evidence>
<protein>
    <recommendedName>
        <fullName evidence="2">VWFA domain-containing protein</fullName>
    </recommendedName>
</protein>
<sequence length="662" mass="75888">MIFDKLLRLSCILLLLLFFHTYPYSDTFSKLCLKPSYSGNGTLEGNAKCTVAYPRETKDAIEAEDFCQSASPYTLTSSKYGKNTTCVHERGFACDDEEQELYDNCLIVVERKGKFFNITPCPKGYNLHVVEGKDEAKWIAVIFRKLHATWVGNSGDSARVLKPKLHPNAMKIGLNTTEGKPIFVRLTQGARDGTKKGCAYYGTEGLQMPYICSRKAEPYDETQLSLKEFLEELGIPLEVTVNKDGNERIYTNFGLLFAVQAEHFEANVKNLHNACYALPKGFVASRNDFLNVNEFDKVMEKFRYSSFRVPKGRSPTFSMEAEKCEKERFFAINKKYWSYYDKNGDRFEIKTEHWKNTYPDNMCADLPRITALMMKTGYIDIPAMGRRSVLCTTGGPEEANRGPLRKGESCNRAATYNPKTKQCACDDPETDGRLRNPDVYGHYPPGIICLSCKESKRKRSIVFVFDKSGSVDTIGVRQELRFMKEVAKNIKGTRTGAVMQTDNPYIGLEMGQWDSQALTAFVAKTEKEHYEPSWTVLGHAMFLGRKMLEKETTEDKIMVLFSDGQPDLCIEWEYGMCADMWNWMMIHEQYEETEELRKKGIQLLYVPVGPRTMLTSNEYDPDQIERIKKMVNFEMENIIEQLDLQLLEDTVKILCQEKKKKI</sequence>
<dbReference type="Pfam" id="PF00092">
    <property type="entry name" value="VWA"/>
    <property type="match status" value="1"/>
</dbReference>
<name>A0AA36DK74_CYLNA</name>
<dbReference type="SUPFAM" id="SSF53300">
    <property type="entry name" value="vWA-like"/>
    <property type="match status" value="1"/>
</dbReference>
<dbReference type="PROSITE" id="PS50234">
    <property type="entry name" value="VWFA"/>
    <property type="match status" value="1"/>
</dbReference>
<dbReference type="EMBL" id="CATQJL010000001">
    <property type="protein sequence ID" value="CAJ0588270.1"/>
    <property type="molecule type" value="Genomic_DNA"/>
</dbReference>
<evidence type="ECO:0000259" key="2">
    <source>
        <dbReference type="PROSITE" id="PS50234"/>
    </source>
</evidence>
<dbReference type="InterPro" id="IPR036465">
    <property type="entry name" value="vWFA_dom_sf"/>
</dbReference>
<dbReference type="Gene3D" id="3.40.50.410">
    <property type="entry name" value="von Willebrand factor, type A domain"/>
    <property type="match status" value="1"/>
</dbReference>
<keyword evidence="1" id="KW-0732">Signal</keyword>
<feature type="chain" id="PRO_5041463565" description="VWFA domain-containing protein" evidence="1">
    <location>
        <begin position="28"/>
        <end position="662"/>
    </location>
</feature>
<accession>A0AA36DK74</accession>
<keyword evidence="4" id="KW-1185">Reference proteome</keyword>
<dbReference type="AlphaFoldDB" id="A0AA36DK74"/>
<comment type="caution">
    <text evidence="3">The sequence shown here is derived from an EMBL/GenBank/DDBJ whole genome shotgun (WGS) entry which is preliminary data.</text>
</comment>